<dbReference type="RefSeq" id="WP_340522146.1">
    <property type="nucleotide sequence ID" value="NZ_JBBLXS010000155.1"/>
</dbReference>
<protein>
    <submittedName>
        <fullName evidence="1">Uncharacterized protein</fullName>
    </submittedName>
</protein>
<evidence type="ECO:0000313" key="1">
    <source>
        <dbReference type="EMBL" id="MEK0185843.1"/>
    </source>
</evidence>
<sequence>MALDQDVFVEVLDFSPKPSPDDVLWGFSIDNPLVGYVSDADNLPVTGWVLAKKSKIKEVQVLNGKSLVQAIPVDQTRLDVVKNYPDASDPGTTGFSSSLAPSKLELTELGLFDGEGEIALEAVLSNGTNVGLGTIRIRRKLSHAEYMVALESKVNQDIERSKLLVQSGREKLKASQMKLQKLKEGL</sequence>
<gene>
    <name evidence="1" type="ORF">WMG39_13450</name>
</gene>
<dbReference type="EMBL" id="JBBLXS010000155">
    <property type="protein sequence ID" value="MEK0185843.1"/>
    <property type="molecule type" value="Genomic_DNA"/>
</dbReference>
<accession>A0ABU8YNS9</accession>
<reference evidence="1 2" key="1">
    <citation type="journal article" date="2020" name="Harmful Algae">
        <title>Molecular and morphological characterization of a novel dihydroanatoxin-a producing Microcoleus species (cyanobacteria) from the Russian River, California, USA.</title>
        <authorList>
            <person name="Conklin K.Y."/>
            <person name="Stancheva R."/>
            <person name="Otten T.G."/>
            <person name="Fadness R."/>
            <person name="Boyer G.L."/>
            <person name="Read B."/>
            <person name="Zhang X."/>
            <person name="Sheath R.G."/>
        </authorList>
    </citation>
    <scope>NUCLEOTIDE SEQUENCE [LARGE SCALE GENOMIC DNA]</scope>
    <source>
        <strain evidence="1 2">PTRS2</strain>
    </source>
</reference>
<dbReference type="Proteomes" id="UP001384579">
    <property type="component" value="Unassembled WGS sequence"/>
</dbReference>
<proteinExistence type="predicted"/>
<organism evidence="1 2">
    <name type="scientific">Microcoleus anatoxicus PTRS2</name>
    <dbReference type="NCBI Taxonomy" id="2705321"/>
    <lineage>
        <taxon>Bacteria</taxon>
        <taxon>Bacillati</taxon>
        <taxon>Cyanobacteriota</taxon>
        <taxon>Cyanophyceae</taxon>
        <taxon>Oscillatoriophycideae</taxon>
        <taxon>Oscillatoriales</taxon>
        <taxon>Microcoleaceae</taxon>
        <taxon>Microcoleus</taxon>
        <taxon>Microcoleus anatoxicus</taxon>
    </lineage>
</organism>
<keyword evidence="2" id="KW-1185">Reference proteome</keyword>
<evidence type="ECO:0000313" key="2">
    <source>
        <dbReference type="Proteomes" id="UP001384579"/>
    </source>
</evidence>
<name>A0ABU8YNS9_9CYAN</name>
<comment type="caution">
    <text evidence="1">The sequence shown here is derived from an EMBL/GenBank/DDBJ whole genome shotgun (WGS) entry which is preliminary data.</text>
</comment>